<dbReference type="Gene3D" id="1.10.4030.10">
    <property type="entry name" value="Porin chaperone SurA, peptide-binding domain"/>
    <property type="match status" value="1"/>
</dbReference>
<dbReference type="Pfam" id="PF00639">
    <property type="entry name" value="Rotamase"/>
    <property type="match status" value="1"/>
</dbReference>
<dbReference type="Proteomes" id="UP001056819">
    <property type="component" value="Chromosome"/>
</dbReference>
<keyword evidence="2" id="KW-0697">Rotamase</keyword>
<evidence type="ECO:0000313" key="6">
    <source>
        <dbReference type="Proteomes" id="UP001056819"/>
    </source>
</evidence>
<feature type="signal peptide" evidence="3">
    <location>
        <begin position="1"/>
        <end position="23"/>
    </location>
</feature>
<dbReference type="PROSITE" id="PS50198">
    <property type="entry name" value="PPIC_PPIASE_2"/>
    <property type="match status" value="1"/>
</dbReference>
<feature type="domain" description="PpiC" evidence="4">
    <location>
        <begin position="177"/>
        <end position="274"/>
    </location>
</feature>
<feature type="chain" id="PRO_5042291970" evidence="3">
    <location>
        <begin position="24"/>
        <end position="318"/>
    </location>
</feature>
<keyword evidence="1 3" id="KW-0732">Signal</keyword>
<evidence type="ECO:0000256" key="2">
    <source>
        <dbReference type="PROSITE-ProRule" id="PRU00278"/>
    </source>
</evidence>
<dbReference type="Pfam" id="PF13624">
    <property type="entry name" value="SurA_N_3"/>
    <property type="match status" value="1"/>
</dbReference>
<evidence type="ECO:0000256" key="1">
    <source>
        <dbReference type="ARBA" id="ARBA00022729"/>
    </source>
</evidence>
<evidence type="ECO:0000256" key="3">
    <source>
        <dbReference type="SAM" id="SignalP"/>
    </source>
</evidence>
<dbReference type="InterPro" id="IPR027304">
    <property type="entry name" value="Trigger_fact/SurA_dom_sf"/>
</dbReference>
<sequence>MKTSRIKPLFYALLIAAAGNSAAAEIRTLNSIAAEINGNIITYGDIARTATVMHENAGRADIPREQVLQAARQSLMERALMVDEARNKQLKTTPAEIDNEITRRANQAGVNTDKIYADAARLGWNREQYRLEVAKDLLIEKVMADLTEGINITPHQIDQYIESAAKENRTLPAGEPYTVYQVRRILIKISKNNTASSVGKRMDLIANAVVQGNDFGALAKRYSQEPAAAQGGLQDLTDHSEAPKVEALLQKLSPGQTAAPVQTAHNWQMLQLVGKRTETDPEKIRREAVRRLLRSQELEKAHQQFVERLQHNAVVREY</sequence>
<dbReference type="InterPro" id="IPR050280">
    <property type="entry name" value="OMP_Chaperone_SurA"/>
</dbReference>
<organism evidence="5 6">
    <name type="scientific">Conchiformibius steedae DSM 2580</name>
    <dbReference type="NCBI Taxonomy" id="1121352"/>
    <lineage>
        <taxon>Bacteria</taxon>
        <taxon>Pseudomonadati</taxon>
        <taxon>Pseudomonadota</taxon>
        <taxon>Betaproteobacteria</taxon>
        <taxon>Neisseriales</taxon>
        <taxon>Neisseriaceae</taxon>
        <taxon>Conchiformibius</taxon>
    </lineage>
</organism>
<dbReference type="PANTHER" id="PTHR47637">
    <property type="entry name" value="CHAPERONE SURA"/>
    <property type="match status" value="1"/>
</dbReference>
<evidence type="ECO:0000313" key="5">
    <source>
        <dbReference type="EMBL" id="URD66750.1"/>
    </source>
</evidence>
<protein>
    <submittedName>
        <fullName evidence="5">Peptidylprolyl isomerase</fullName>
        <ecNumber evidence="5">5.2.1.8</ecNumber>
    </submittedName>
</protein>
<dbReference type="EC" id="5.2.1.8" evidence="5"/>
<dbReference type="AlphaFoldDB" id="A0AAE9HV35"/>
<dbReference type="SUPFAM" id="SSF109998">
    <property type="entry name" value="Triger factor/SurA peptide-binding domain-like"/>
    <property type="match status" value="1"/>
</dbReference>
<dbReference type="PANTHER" id="PTHR47637:SF1">
    <property type="entry name" value="CHAPERONE SURA"/>
    <property type="match status" value="1"/>
</dbReference>
<dbReference type="EMBL" id="CP097501">
    <property type="protein sequence ID" value="URD66750.1"/>
    <property type="molecule type" value="Genomic_DNA"/>
</dbReference>
<keyword evidence="2 5" id="KW-0413">Isomerase</keyword>
<accession>A0AAE9HV35</accession>
<reference evidence="5" key="1">
    <citation type="submission" date="2022-05" db="EMBL/GenBank/DDBJ databases">
        <title>Alysiella filiformis genome sequencing.</title>
        <authorList>
            <person name="Viehboeck T."/>
        </authorList>
    </citation>
    <scope>NUCLEOTIDE SEQUENCE</scope>
    <source>
        <strain evidence="5">DSM 2580</strain>
    </source>
</reference>
<dbReference type="SUPFAM" id="SSF54534">
    <property type="entry name" value="FKBP-like"/>
    <property type="match status" value="1"/>
</dbReference>
<dbReference type="GO" id="GO:0003755">
    <property type="term" value="F:peptidyl-prolyl cis-trans isomerase activity"/>
    <property type="evidence" value="ECO:0007669"/>
    <property type="project" value="UniProtKB-KW"/>
</dbReference>
<dbReference type="RefSeq" id="WP_027022238.1">
    <property type="nucleotide sequence ID" value="NZ_CP097501.1"/>
</dbReference>
<dbReference type="Gene3D" id="3.10.50.40">
    <property type="match status" value="1"/>
</dbReference>
<dbReference type="InterPro" id="IPR046357">
    <property type="entry name" value="PPIase_dom_sf"/>
</dbReference>
<dbReference type="InterPro" id="IPR000297">
    <property type="entry name" value="PPIase_PpiC"/>
</dbReference>
<gene>
    <name evidence="5" type="ORF">LNQ82_05805</name>
</gene>
<evidence type="ECO:0000259" key="4">
    <source>
        <dbReference type="PROSITE" id="PS50198"/>
    </source>
</evidence>
<proteinExistence type="predicted"/>
<name>A0AAE9HV35_9NEIS</name>